<reference evidence="1 2" key="1">
    <citation type="submission" date="2016-11" db="EMBL/GenBank/DDBJ databases">
        <authorList>
            <person name="Klemetsen T."/>
        </authorList>
    </citation>
    <scope>NUCLEOTIDE SEQUENCE [LARGE SCALE GENOMIC DNA]</scope>
    <source>
        <strain evidence="1">MT 2528</strain>
    </source>
</reference>
<sequence length="219" mass="24797">MHPINNNNELSNNHAFVVGMSGCGKTSFVKKKLLKATDQVAIYDPKREYQGQLAGRQVRSYDKLKDFARALLAGRKTTQGFKIAYRPNEPSVADFDNYCRVVWAAGNGRHKKLLKTINEEVAEYGSTGAGKATGYFGKLLRLSRAYGIHTINVFQRGQEVSKTIIDNCEYACIMMQKTPKSAKYLDELTGVPVKEIIELRKFDYILQQGRDYSKGKIRW</sequence>
<organism evidence="1 2">
    <name type="scientific">Moritella viscosa</name>
    <dbReference type="NCBI Taxonomy" id="80854"/>
    <lineage>
        <taxon>Bacteria</taxon>
        <taxon>Pseudomonadati</taxon>
        <taxon>Pseudomonadota</taxon>
        <taxon>Gammaproteobacteria</taxon>
        <taxon>Alteromonadales</taxon>
        <taxon>Moritellaceae</taxon>
        <taxon>Moritella</taxon>
    </lineage>
</organism>
<dbReference type="EMBL" id="FPLJ01000060">
    <property type="protein sequence ID" value="SGY93878.1"/>
    <property type="molecule type" value="Genomic_DNA"/>
</dbReference>
<accession>A0ABY1HFK5</accession>
<evidence type="ECO:0000313" key="2">
    <source>
        <dbReference type="Proteomes" id="UP000182660"/>
    </source>
</evidence>
<name>A0ABY1HFK5_9GAMM</name>
<proteinExistence type="predicted"/>
<dbReference type="InterPro" id="IPR027417">
    <property type="entry name" value="P-loop_NTPase"/>
</dbReference>
<keyword evidence="2" id="KW-1185">Reference proteome</keyword>
<dbReference type="SUPFAM" id="SSF52540">
    <property type="entry name" value="P-loop containing nucleoside triphosphate hydrolases"/>
    <property type="match status" value="1"/>
</dbReference>
<evidence type="ECO:0000313" key="1">
    <source>
        <dbReference type="EMBL" id="SGY93878.1"/>
    </source>
</evidence>
<gene>
    <name evidence="1" type="ORF">MT2528_2658</name>
</gene>
<comment type="caution">
    <text evidence="1">The sequence shown here is derived from an EMBL/GenBank/DDBJ whole genome shotgun (WGS) entry which is preliminary data.</text>
</comment>
<protein>
    <recommendedName>
        <fullName evidence="3">Helicase HerA central domain-containing protein</fullName>
    </recommendedName>
</protein>
<dbReference type="Proteomes" id="UP000182660">
    <property type="component" value="Unassembled WGS sequence"/>
</dbReference>
<dbReference type="RefSeq" id="WP_075499522.1">
    <property type="nucleotide sequence ID" value="NZ_CAWRCN010000119.1"/>
</dbReference>
<evidence type="ECO:0008006" key="3">
    <source>
        <dbReference type="Google" id="ProtNLM"/>
    </source>
</evidence>
<dbReference type="Gene3D" id="3.40.50.300">
    <property type="entry name" value="P-loop containing nucleotide triphosphate hydrolases"/>
    <property type="match status" value="1"/>
</dbReference>